<evidence type="ECO:0000256" key="1">
    <source>
        <dbReference type="SAM" id="MobiDB-lite"/>
    </source>
</evidence>
<comment type="caution">
    <text evidence="2">The sequence shown here is derived from an EMBL/GenBank/DDBJ whole genome shotgun (WGS) entry which is preliminary data.</text>
</comment>
<dbReference type="VEuPathDB" id="MicrosporidiaDB:M153_55770001309"/>
<proteinExistence type="predicted"/>
<accession>A0A0R0LT38</accession>
<feature type="region of interest" description="Disordered" evidence="1">
    <location>
        <begin position="273"/>
        <end position="304"/>
    </location>
</feature>
<evidence type="ECO:0000313" key="3">
    <source>
        <dbReference type="Proteomes" id="UP000051530"/>
    </source>
</evidence>
<evidence type="ECO:0000313" key="2">
    <source>
        <dbReference type="EMBL" id="KRH92474.1"/>
    </source>
</evidence>
<dbReference type="AlphaFoldDB" id="A0A0R0LT38"/>
<protein>
    <submittedName>
        <fullName evidence="2">Uncharacterized protein</fullName>
    </submittedName>
</protein>
<feature type="non-terminal residue" evidence="2">
    <location>
        <position position="1"/>
    </location>
</feature>
<dbReference type="EMBL" id="LGUB01000902">
    <property type="protein sequence ID" value="KRH92474.1"/>
    <property type="molecule type" value="Genomic_DNA"/>
</dbReference>
<dbReference type="Proteomes" id="UP000051530">
    <property type="component" value="Unassembled WGS sequence"/>
</dbReference>
<reference evidence="2 3" key="1">
    <citation type="submission" date="2015-07" db="EMBL/GenBank/DDBJ databases">
        <title>The genome of Pseudoloma neurophilia, a relevant intracellular parasite of the zebrafish.</title>
        <authorList>
            <person name="Ndikumana S."/>
            <person name="Pelin A."/>
            <person name="Sanders J."/>
            <person name="Corradi N."/>
        </authorList>
    </citation>
    <scope>NUCLEOTIDE SEQUENCE [LARGE SCALE GENOMIC DNA]</scope>
    <source>
        <strain evidence="2 3">MK1</strain>
    </source>
</reference>
<sequence>KPSDFDDDFPFLLKEPKEIKMLLPLDEYEMIIWEEKKLNSSASIRKKTIFEDKKKRGWNLDVCDGFFDSKGNFIADRTTVVSTNDPEKFAPFDTNDNSQYTIDNISAQKSPPNEIFTKNSSFVFESNTRFEPRRTIFQRSEHSTIEGPSKGFYQATQGYRRRFNPPTHHTSFNNTYSFQNNSFNSSKQVTSHYKNPFSNDRSNENIRSYEPKIETLWFFKNDTDLKGPLSTTELLTEMKHSDGLAKIKKLTDKFFVECTKQTETEIEEEYKTNKDLIEQSKSEEINKSQPEELKPQIPSPNQRRKSTLTLTISDRLEKCQKSQRFLKRAGITIQLEEIFDLAKNKTKNEFINSLFKETAVNKRDLEDFTDCFLEEIGIQVVTDIDKDGFVIPQKSKKN</sequence>
<organism evidence="2 3">
    <name type="scientific">Pseudoloma neurophilia</name>
    <dbReference type="NCBI Taxonomy" id="146866"/>
    <lineage>
        <taxon>Eukaryota</taxon>
        <taxon>Fungi</taxon>
        <taxon>Fungi incertae sedis</taxon>
        <taxon>Microsporidia</taxon>
        <taxon>Pseudoloma</taxon>
    </lineage>
</organism>
<name>A0A0R0LT38_9MICR</name>
<gene>
    <name evidence="2" type="ORF">M153_55770001309</name>
</gene>
<dbReference type="OrthoDB" id="2186465at2759"/>
<feature type="compositionally biased region" description="Basic and acidic residues" evidence="1">
    <location>
        <begin position="273"/>
        <end position="294"/>
    </location>
</feature>
<keyword evidence="3" id="KW-1185">Reference proteome</keyword>